<sequence length="213" mass="24782">MFLMNLLTVTTLITLSKSRPLSYYLTHQRRDAPTDGAGGGDYDDGVFVPYIIDEKGFSANEFYWPQDENLKVNDSVSGIDRGKRIHSLSVTNSLDVLRDRVLLELARRKAQQEKIQIDANRHYLDNIGKRSNQYIKMDLPQIFEPKNIKIPQIFDHQLIGDQSEFNNYYMAKNPLPLDSTLTLDWYNNLNDVSQYNLNDQIRKIKKNNKIRLL</sequence>
<evidence type="ECO:0000256" key="3">
    <source>
        <dbReference type="ARBA" id="ARBA00022702"/>
    </source>
</evidence>
<feature type="domain" description="Corticotropin-releasing factor" evidence="5">
    <location>
        <begin position="84"/>
        <end position="127"/>
    </location>
</feature>
<dbReference type="Pfam" id="PF00473">
    <property type="entry name" value="CRF"/>
    <property type="match status" value="1"/>
</dbReference>
<dbReference type="EMBL" id="CAJNRD030001124">
    <property type="protein sequence ID" value="CAG5108279.1"/>
    <property type="molecule type" value="Genomic_DNA"/>
</dbReference>
<keyword evidence="2" id="KW-0964">Secreted</keyword>
<feature type="chain" id="PRO_5035208469" evidence="4">
    <location>
        <begin position="19"/>
        <end position="213"/>
    </location>
</feature>
<proteinExistence type="predicted"/>
<evidence type="ECO:0000259" key="5">
    <source>
        <dbReference type="SMART" id="SM00039"/>
    </source>
</evidence>
<evidence type="ECO:0000313" key="6">
    <source>
        <dbReference type="EMBL" id="CAG5108279.1"/>
    </source>
</evidence>
<evidence type="ECO:0000313" key="7">
    <source>
        <dbReference type="Proteomes" id="UP000786811"/>
    </source>
</evidence>
<comment type="subcellular location">
    <subcellularLocation>
        <location evidence="1">Secreted</location>
    </subcellularLocation>
</comment>
<dbReference type="AlphaFoldDB" id="A0A8J2MYR1"/>
<gene>
    <name evidence="6" type="ORF">HICCMSTLAB_LOCUS13158</name>
</gene>
<dbReference type="OrthoDB" id="6418774at2759"/>
<evidence type="ECO:0000256" key="4">
    <source>
        <dbReference type="SAM" id="SignalP"/>
    </source>
</evidence>
<protein>
    <submittedName>
        <fullName evidence="6">Similar to EAG_05630: Diuretic hormone 44 (Camponotus floridanus)</fullName>
    </submittedName>
</protein>
<dbReference type="GO" id="GO:0005576">
    <property type="term" value="C:extracellular region"/>
    <property type="evidence" value="ECO:0007669"/>
    <property type="project" value="UniProtKB-SubCell"/>
</dbReference>
<dbReference type="GO" id="GO:0005179">
    <property type="term" value="F:hormone activity"/>
    <property type="evidence" value="ECO:0007669"/>
    <property type="project" value="UniProtKB-KW"/>
</dbReference>
<organism evidence="6 7">
    <name type="scientific">Cotesia congregata</name>
    <name type="common">Parasitoid wasp</name>
    <name type="synonym">Apanteles congregatus</name>
    <dbReference type="NCBI Taxonomy" id="51543"/>
    <lineage>
        <taxon>Eukaryota</taxon>
        <taxon>Metazoa</taxon>
        <taxon>Ecdysozoa</taxon>
        <taxon>Arthropoda</taxon>
        <taxon>Hexapoda</taxon>
        <taxon>Insecta</taxon>
        <taxon>Pterygota</taxon>
        <taxon>Neoptera</taxon>
        <taxon>Endopterygota</taxon>
        <taxon>Hymenoptera</taxon>
        <taxon>Apocrita</taxon>
        <taxon>Ichneumonoidea</taxon>
        <taxon>Braconidae</taxon>
        <taxon>Microgastrinae</taxon>
        <taxon>Cotesia</taxon>
    </lineage>
</organism>
<keyword evidence="7" id="KW-1185">Reference proteome</keyword>
<dbReference type="Proteomes" id="UP000786811">
    <property type="component" value="Unassembled WGS sequence"/>
</dbReference>
<name>A0A8J2MYR1_COTCN</name>
<keyword evidence="4" id="KW-0732">Signal</keyword>
<dbReference type="SMART" id="SM00039">
    <property type="entry name" value="CRF"/>
    <property type="match status" value="1"/>
</dbReference>
<accession>A0A8J2MYR1</accession>
<feature type="signal peptide" evidence="4">
    <location>
        <begin position="1"/>
        <end position="18"/>
    </location>
</feature>
<dbReference type="InterPro" id="IPR000187">
    <property type="entry name" value="CRF"/>
</dbReference>
<evidence type="ECO:0000256" key="2">
    <source>
        <dbReference type="ARBA" id="ARBA00022525"/>
    </source>
</evidence>
<evidence type="ECO:0000256" key="1">
    <source>
        <dbReference type="ARBA" id="ARBA00004613"/>
    </source>
</evidence>
<comment type="caution">
    <text evidence="6">The sequence shown here is derived from an EMBL/GenBank/DDBJ whole genome shotgun (WGS) entry which is preliminary data.</text>
</comment>
<reference evidence="6" key="1">
    <citation type="submission" date="2021-04" db="EMBL/GenBank/DDBJ databases">
        <authorList>
            <person name="Chebbi M.A.C M."/>
        </authorList>
    </citation>
    <scope>NUCLEOTIDE SEQUENCE</scope>
</reference>
<keyword evidence="3" id="KW-0372">Hormone</keyword>